<dbReference type="PROSITE" id="PS01211">
    <property type="entry name" value="UPF0001"/>
    <property type="match status" value="1"/>
</dbReference>
<dbReference type="CDD" id="cd06822">
    <property type="entry name" value="PLPDE_III_YBL036c_euk"/>
    <property type="match status" value="1"/>
</dbReference>
<dbReference type="GO" id="GO:0030170">
    <property type="term" value="F:pyridoxal phosphate binding"/>
    <property type="evidence" value="ECO:0007669"/>
    <property type="project" value="UniProtKB-UniRule"/>
</dbReference>
<evidence type="ECO:0000256" key="3">
    <source>
        <dbReference type="RuleBase" id="RU004514"/>
    </source>
</evidence>
<dbReference type="AlphaFoldDB" id="A0A914ZUA2"/>
<evidence type="ECO:0000313" key="6">
    <source>
        <dbReference type="WBParaSite" id="PgB11_g017_t02"/>
    </source>
</evidence>
<dbReference type="WBParaSite" id="PgB11_g017_t02">
    <property type="protein sequence ID" value="PgB11_g017_t02"/>
    <property type="gene ID" value="PgB11_g017"/>
</dbReference>
<dbReference type="InterPro" id="IPR001608">
    <property type="entry name" value="Ala_racemase_N"/>
</dbReference>
<dbReference type="PANTHER" id="PTHR10146">
    <property type="entry name" value="PROLINE SYNTHETASE CO-TRANSCRIBED BACTERIAL HOMOLOG PROTEIN"/>
    <property type="match status" value="1"/>
</dbReference>
<keyword evidence="5" id="KW-1185">Reference proteome</keyword>
<keyword evidence="1 2" id="KW-0663">Pyridoxal phosphate</keyword>
<comment type="function">
    <text evidence="2">Pyridoxal 5'-phosphate (PLP)-binding protein, which may be involved in intracellular homeostatic regulation of pyridoxal 5'-phosphate (PLP), the active form of vitamin B6.</text>
</comment>
<sequence length="301" mass="34013">KWCDQRVIDARHNSMLLKSSFNRGDYVWLIKCFLRSKMSVANKPSENELDTVSTNLRVVLNKLKEISEKAQGTSRWCGRTPMLVAVSKTKHPDLVKRCYDEGQRRFGENYVQELQEKAAALADDCPHIEWHFIGQIQSNKIAKLAAIQNLHCVETLSNEKHCAMLDKEMAKQGRRINVYVQTNTSNEPQKGGATPESALNVAQFIREQCPSLWFAGFMTIGSFEQSSSQQPNADFDVLFDVRKKFCERTGLSEGDYDLSMGMSHDFETAVLQGSTSVRVGTTIFGPRLHPQREALSAMSVR</sequence>
<reference evidence="6" key="1">
    <citation type="submission" date="2022-11" db="UniProtKB">
        <authorList>
            <consortium name="WormBaseParasite"/>
        </authorList>
    </citation>
    <scope>IDENTIFICATION</scope>
</reference>
<evidence type="ECO:0000256" key="2">
    <source>
        <dbReference type="HAMAP-Rule" id="MF_03225"/>
    </source>
</evidence>
<dbReference type="SUPFAM" id="SSF51419">
    <property type="entry name" value="PLP-binding barrel"/>
    <property type="match status" value="1"/>
</dbReference>
<proteinExistence type="inferred from homology"/>
<evidence type="ECO:0000259" key="4">
    <source>
        <dbReference type="Pfam" id="PF01168"/>
    </source>
</evidence>
<comment type="similarity">
    <text evidence="2 3">Belongs to the pyridoxal phosphate-binding protein YggS/PROSC family.</text>
</comment>
<protein>
    <recommendedName>
        <fullName evidence="2">Pyridoxal phosphate homeostasis protein</fullName>
        <shortName evidence="2">PLP homeostasis protein</shortName>
    </recommendedName>
</protein>
<dbReference type="InterPro" id="IPR029066">
    <property type="entry name" value="PLP-binding_barrel"/>
</dbReference>
<dbReference type="Proteomes" id="UP000887569">
    <property type="component" value="Unplaced"/>
</dbReference>
<organism evidence="5 6">
    <name type="scientific">Parascaris univalens</name>
    <name type="common">Nematode worm</name>
    <dbReference type="NCBI Taxonomy" id="6257"/>
    <lineage>
        <taxon>Eukaryota</taxon>
        <taxon>Metazoa</taxon>
        <taxon>Ecdysozoa</taxon>
        <taxon>Nematoda</taxon>
        <taxon>Chromadorea</taxon>
        <taxon>Rhabditida</taxon>
        <taxon>Spirurina</taxon>
        <taxon>Ascaridomorpha</taxon>
        <taxon>Ascaridoidea</taxon>
        <taxon>Ascarididae</taxon>
        <taxon>Parascaris</taxon>
    </lineage>
</organism>
<dbReference type="FunFam" id="3.20.20.10:FF:000018">
    <property type="entry name" value="Pyridoxal phosphate homeostasis protein"/>
    <property type="match status" value="1"/>
</dbReference>
<dbReference type="NCBIfam" id="TIGR00044">
    <property type="entry name" value="YggS family pyridoxal phosphate-dependent enzyme"/>
    <property type="match status" value="1"/>
</dbReference>
<accession>A0A914ZUA2</accession>
<evidence type="ECO:0000256" key="1">
    <source>
        <dbReference type="ARBA" id="ARBA00022898"/>
    </source>
</evidence>
<name>A0A914ZUA2_PARUN</name>
<feature type="domain" description="Alanine racemase N-terminal" evidence="4">
    <location>
        <begin position="66"/>
        <end position="286"/>
    </location>
</feature>
<evidence type="ECO:0000313" key="5">
    <source>
        <dbReference type="Proteomes" id="UP000887569"/>
    </source>
</evidence>
<dbReference type="PANTHER" id="PTHR10146:SF14">
    <property type="entry name" value="PYRIDOXAL PHOSPHATE HOMEOSTASIS PROTEIN"/>
    <property type="match status" value="1"/>
</dbReference>
<dbReference type="HAMAP" id="MF_02087">
    <property type="entry name" value="PLP_homeostasis"/>
    <property type="match status" value="1"/>
</dbReference>
<feature type="modified residue" description="N6-(pyridoxal phosphate)lysine" evidence="2">
    <location>
        <position position="88"/>
    </location>
</feature>
<dbReference type="Pfam" id="PF01168">
    <property type="entry name" value="Ala_racemase_N"/>
    <property type="match status" value="1"/>
</dbReference>
<dbReference type="Gene3D" id="3.20.20.10">
    <property type="entry name" value="Alanine racemase"/>
    <property type="match status" value="1"/>
</dbReference>
<dbReference type="InterPro" id="IPR011078">
    <property type="entry name" value="PyrdxlP_homeostasis"/>
</dbReference>